<dbReference type="InterPro" id="IPR050179">
    <property type="entry name" value="Trans_hexapeptide_repeat"/>
</dbReference>
<dbReference type="KEGG" id="pacr:FXN63_16370"/>
<dbReference type="Proteomes" id="UP000325161">
    <property type="component" value="Chromosome"/>
</dbReference>
<accession>A0A5C0B556</accession>
<reference evidence="5 6" key="1">
    <citation type="submission" date="2019-08" db="EMBL/GenBank/DDBJ databases">
        <title>Amphibian skin-associated Pigmentiphaga: genome sequence and occurrence across geography and hosts.</title>
        <authorList>
            <person name="Bletz M.C."/>
            <person name="Bunk B."/>
            <person name="Sproeer C."/>
            <person name="Biwer P."/>
            <person name="Reiter S."/>
            <person name="Rabemananjara F.C.E."/>
            <person name="Schulz S."/>
            <person name="Overmann J."/>
            <person name="Vences M."/>
        </authorList>
    </citation>
    <scope>NUCLEOTIDE SEQUENCE [LARGE SCALE GENOMIC DNA]</scope>
    <source>
        <strain evidence="5 6">Mada1488</strain>
    </source>
</reference>
<evidence type="ECO:0000256" key="2">
    <source>
        <dbReference type="ARBA" id="ARBA00022679"/>
    </source>
</evidence>
<keyword evidence="4" id="KW-0012">Acyltransferase</keyword>
<evidence type="ECO:0000256" key="3">
    <source>
        <dbReference type="ARBA" id="ARBA00022737"/>
    </source>
</evidence>
<keyword evidence="6" id="KW-1185">Reference proteome</keyword>
<dbReference type="EMBL" id="CP043046">
    <property type="protein sequence ID" value="QEI09365.1"/>
    <property type="molecule type" value="Genomic_DNA"/>
</dbReference>
<sequence length="140" mass="15878">MHYLPEPMQWPIPHSFEYGPKQAVIGNDVWIGAYARIMGGVKIGDGAVIAAGSVVTHDVEPYTIVGGVPAKPIKKRFSQALIDEMLALRWWDYDWPELMKHDAGAIRWDQPERAVKAMKEKIKRGDMDAYLLKENFNVVE</sequence>
<evidence type="ECO:0000256" key="4">
    <source>
        <dbReference type="ARBA" id="ARBA00023315"/>
    </source>
</evidence>
<dbReference type="InterPro" id="IPR018357">
    <property type="entry name" value="Hexapep_transf_CS"/>
</dbReference>
<protein>
    <submittedName>
        <fullName evidence="5">CatB-related O-acetyltransferase</fullName>
    </submittedName>
</protein>
<dbReference type="SUPFAM" id="SSF51161">
    <property type="entry name" value="Trimeric LpxA-like enzymes"/>
    <property type="match status" value="1"/>
</dbReference>
<dbReference type="PROSITE" id="PS00101">
    <property type="entry name" value="HEXAPEP_TRANSFERASES"/>
    <property type="match status" value="1"/>
</dbReference>
<comment type="similarity">
    <text evidence="1">Belongs to the transferase hexapeptide repeat family.</text>
</comment>
<evidence type="ECO:0000256" key="1">
    <source>
        <dbReference type="ARBA" id="ARBA00007274"/>
    </source>
</evidence>
<dbReference type="InterPro" id="IPR011004">
    <property type="entry name" value="Trimer_LpxA-like_sf"/>
</dbReference>
<proteinExistence type="inferred from homology"/>
<keyword evidence="2 5" id="KW-0808">Transferase</keyword>
<dbReference type="Gene3D" id="2.160.10.10">
    <property type="entry name" value="Hexapeptide repeat proteins"/>
    <property type="match status" value="1"/>
</dbReference>
<dbReference type="PANTHER" id="PTHR43300:SF11">
    <property type="entry name" value="ACETYLTRANSFERASE RV3034C-RELATED"/>
    <property type="match status" value="1"/>
</dbReference>
<keyword evidence="3" id="KW-0677">Repeat</keyword>
<dbReference type="InterPro" id="IPR001451">
    <property type="entry name" value="Hexapep"/>
</dbReference>
<evidence type="ECO:0000313" key="6">
    <source>
        <dbReference type="Proteomes" id="UP000325161"/>
    </source>
</evidence>
<name>A0A5C0B556_9BURK</name>
<dbReference type="AlphaFoldDB" id="A0A5C0B556"/>
<dbReference type="Pfam" id="PF00132">
    <property type="entry name" value="Hexapep"/>
    <property type="match status" value="1"/>
</dbReference>
<dbReference type="GO" id="GO:0016746">
    <property type="term" value="F:acyltransferase activity"/>
    <property type="evidence" value="ECO:0007669"/>
    <property type="project" value="UniProtKB-KW"/>
</dbReference>
<gene>
    <name evidence="5" type="ORF">FXN63_16370</name>
</gene>
<dbReference type="PANTHER" id="PTHR43300">
    <property type="entry name" value="ACETYLTRANSFERASE"/>
    <property type="match status" value="1"/>
</dbReference>
<evidence type="ECO:0000313" key="5">
    <source>
        <dbReference type="EMBL" id="QEI09365.1"/>
    </source>
</evidence>
<dbReference type="OrthoDB" id="272049at2"/>
<organism evidence="5 6">
    <name type="scientific">Pigmentiphaga aceris</name>
    <dbReference type="NCBI Taxonomy" id="1940612"/>
    <lineage>
        <taxon>Bacteria</taxon>
        <taxon>Pseudomonadati</taxon>
        <taxon>Pseudomonadota</taxon>
        <taxon>Betaproteobacteria</taxon>
        <taxon>Burkholderiales</taxon>
        <taxon>Alcaligenaceae</taxon>
        <taxon>Pigmentiphaga</taxon>
    </lineage>
</organism>
<dbReference type="CDD" id="cd03349">
    <property type="entry name" value="LbH_XAT"/>
    <property type="match status" value="1"/>
</dbReference>